<dbReference type="GO" id="GO:0005886">
    <property type="term" value="C:plasma membrane"/>
    <property type="evidence" value="ECO:0007669"/>
    <property type="project" value="UniProtKB-SubCell"/>
</dbReference>
<dbReference type="eggNOG" id="COG1172">
    <property type="taxonomic scope" value="Bacteria"/>
</dbReference>
<evidence type="ECO:0000256" key="1">
    <source>
        <dbReference type="ARBA" id="ARBA00004651"/>
    </source>
</evidence>
<evidence type="ECO:0000256" key="3">
    <source>
        <dbReference type="ARBA" id="ARBA00022448"/>
    </source>
</evidence>
<dbReference type="InterPro" id="IPR001851">
    <property type="entry name" value="ABC_transp_permease"/>
</dbReference>
<evidence type="ECO:0000256" key="4">
    <source>
        <dbReference type="ARBA" id="ARBA00022475"/>
    </source>
</evidence>
<dbReference type="STRING" id="545695.TREAZ_2307"/>
<evidence type="ECO:0000256" key="7">
    <source>
        <dbReference type="ARBA" id="ARBA00022989"/>
    </source>
</evidence>
<reference evidence="12 13" key="2">
    <citation type="journal article" date="2011" name="ISME J.">
        <title>RNA-seq reveals cooperative metabolic interactions between two termite-gut spirochete species in co-culture.</title>
        <authorList>
            <person name="Rosenthal A.Z."/>
            <person name="Matson E.G."/>
            <person name="Eldar A."/>
            <person name="Leadbetter J.R."/>
        </authorList>
    </citation>
    <scope>NUCLEOTIDE SEQUENCE [LARGE SCALE GENOMIC DNA]</scope>
    <source>
        <strain evidence="13">ATCC BAA-888 / DSM 13862 / ZAS-9</strain>
    </source>
</reference>
<evidence type="ECO:0000256" key="10">
    <source>
        <dbReference type="ARBA" id="ARBA00039381"/>
    </source>
</evidence>
<dbReference type="EMBL" id="CP001841">
    <property type="protein sequence ID" value="AEF83126.1"/>
    <property type="molecule type" value="Genomic_DNA"/>
</dbReference>
<feature type="transmembrane region" description="Helical" evidence="11">
    <location>
        <begin position="265"/>
        <end position="296"/>
    </location>
</feature>
<protein>
    <recommendedName>
        <fullName evidence="10">Autoinducer 2 import system permease protein LsrD</fullName>
    </recommendedName>
</protein>
<dbReference type="GO" id="GO:0022857">
    <property type="term" value="F:transmembrane transporter activity"/>
    <property type="evidence" value="ECO:0007669"/>
    <property type="project" value="InterPro"/>
</dbReference>
<dbReference type="KEGG" id="taz:TREAZ_2307"/>
<evidence type="ECO:0000256" key="5">
    <source>
        <dbReference type="ARBA" id="ARBA00022519"/>
    </source>
</evidence>
<keyword evidence="7 11" id="KW-1133">Transmembrane helix</keyword>
<dbReference type="RefSeq" id="WP_015709748.1">
    <property type="nucleotide sequence ID" value="NC_015577.1"/>
</dbReference>
<keyword evidence="13" id="KW-1185">Reference proteome</keyword>
<dbReference type="InParanoid" id="F5Y801"/>
<reference evidence="13" key="1">
    <citation type="submission" date="2009-12" db="EMBL/GenBank/DDBJ databases">
        <title>Complete sequence of Treponema azotonutricium strain ZAS-9.</title>
        <authorList>
            <person name="Tetu S.G."/>
            <person name="Matson E."/>
            <person name="Ren Q."/>
            <person name="Seshadri R."/>
            <person name="Elbourne L."/>
            <person name="Hassan K.A."/>
            <person name="Durkin A."/>
            <person name="Radune D."/>
            <person name="Mohamoud Y."/>
            <person name="Shay R."/>
            <person name="Jin S."/>
            <person name="Zhang X."/>
            <person name="Lucey K."/>
            <person name="Ballor N.R."/>
            <person name="Ottesen E."/>
            <person name="Rosenthal R."/>
            <person name="Allen A."/>
            <person name="Leadbetter J.R."/>
            <person name="Paulsen I.T."/>
        </authorList>
    </citation>
    <scope>NUCLEOTIDE SEQUENCE [LARGE SCALE GENOMIC DNA]</scope>
    <source>
        <strain evidence="13">ATCC BAA-888 / DSM 13862 / ZAS-9</strain>
    </source>
</reference>
<sequence length="333" mass="35667">MKDTRDLKLKQMMSKYTTFVTFVVLLFVLAVLTRGRALTWDSIKTLIIAEAVRAFASLGVGMIIITKGIDLSIGYVVCLTASVAASFAQIPTYETALYYGHSFPLFMPILMGLVAGGLFGLFNGVLVAYGKLPPFIATLGTMSIARGIQLIYTKAAIVSSLTPKFKAIAQNSFGPSFFQIPYLAVYVVVIAFIVWVLLRHTKQGTNFYAIGGNAQAARVSGINVEKDLVCVYFYAGLLYGCAGVLLASRLALANALTANGMELDAIAAVTVGGVSQNGGVGTVGGMIIGIFTMGLINYGMSFLAIDSYYQYLVKGAIIIVAVFFDMKKYAKRA</sequence>
<accession>F5Y801</accession>
<evidence type="ECO:0000256" key="6">
    <source>
        <dbReference type="ARBA" id="ARBA00022692"/>
    </source>
</evidence>
<gene>
    <name evidence="12" type="ordered locus">TREAZ_2307</name>
</gene>
<keyword evidence="4" id="KW-1003">Cell membrane</keyword>
<keyword evidence="5" id="KW-0997">Cell inner membrane</keyword>
<feature type="transmembrane region" description="Helical" evidence="11">
    <location>
        <begin position="105"/>
        <end position="129"/>
    </location>
</feature>
<feature type="transmembrane region" description="Helical" evidence="11">
    <location>
        <begin position="47"/>
        <end position="66"/>
    </location>
</feature>
<keyword evidence="8 11" id="KW-0472">Membrane</keyword>
<keyword evidence="6 11" id="KW-0812">Transmembrane</keyword>
<evidence type="ECO:0000313" key="13">
    <source>
        <dbReference type="Proteomes" id="UP000009222"/>
    </source>
</evidence>
<dbReference type="PANTHER" id="PTHR32196">
    <property type="entry name" value="ABC TRANSPORTER PERMEASE PROTEIN YPHD-RELATED-RELATED"/>
    <property type="match status" value="1"/>
</dbReference>
<dbReference type="CDD" id="cd06579">
    <property type="entry name" value="TM_PBP1_transp_AraH_like"/>
    <property type="match status" value="1"/>
</dbReference>
<dbReference type="HOGENOM" id="CLU_028880_4_1_12"/>
<evidence type="ECO:0000313" key="12">
    <source>
        <dbReference type="EMBL" id="AEF83126.1"/>
    </source>
</evidence>
<dbReference type="PANTHER" id="PTHR32196:SF71">
    <property type="entry name" value="AUTOINDUCER 2 IMPORT SYSTEM PERMEASE PROTEIN LSRD"/>
    <property type="match status" value="1"/>
</dbReference>
<proteinExistence type="predicted"/>
<evidence type="ECO:0000256" key="8">
    <source>
        <dbReference type="ARBA" id="ARBA00023136"/>
    </source>
</evidence>
<keyword evidence="3" id="KW-0813">Transport</keyword>
<evidence type="ECO:0000256" key="2">
    <source>
        <dbReference type="ARBA" id="ARBA00011262"/>
    </source>
</evidence>
<evidence type="ECO:0000256" key="11">
    <source>
        <dbReference type="SAM" id="Phobius"/>
    </source>
</evidence>
<dbReference type="OrthoDB" id="368246at2"/>
<feature type="transmembrane region" description="Helical" evidence="11">
    <location>
        <begin position="73"/>
        <end position="93"/>
    </location>
</feature>
<comment type="subcellular location">
    <subcellularLocation>
        <location evidence="1">Cell membrane</location>
        <topology evidence="1">Multi-pass membrane protein</topology>
    </subcellularLocation>
</comment>
<feature type="transmembrane region" description="Helical" evidence="11">
    <location>
        <begin position="231"/>
        <end position="253"/>
    </location>
</feature>
<dbReference type="AlphaFoldDB" id="F5Y801"/>
<dbReference type="Proteomes" id="UP000009222">
    <property type="component" value="Chromosome"/>
</dbReference>
<comment type="function">
    <text evidence="9">Part of the ABC transporter complex LsrABCD involved in autoinducer 2 (AI-2) import. Probably responsible for the translocation of the substrate across the membrane.</text>
</comment>
<dbReference type="Pfam" id="PF02653">
    <property type="entry name" value="BPD_transp_2"/>
    <property type="match status" value="1"/>
</dbReference>
<organism evidence="12 13">
    <name type="scientific">Leadbettera azotonutricia (strain ATCC BAA-888 / DSM 13862 / ZAS-9)</name>
    <name type="common">Treponema azotonutricium</name>
    <dbReference type="NCBI Taxonomy" id="545695"/>
    <lineage>
        <taxon>Bacteria</taxon>
        <taxon>Pseudomonadati</taxon>
        <taxon>Spirochaetota</taxon>
        <taxon>Spirochaetia</taxon>
        <taxon>Spirochaetales</taxon>
        <taxon>Breznakiellaceae</taxon>
        <taxon>Leadbettera</taxon>
    </lineage>
</organism>
<feature type="transmembrane region" description="Helical" evidence="11">
    <location>
        <begin position="180"/>
        <end position="198"/>
    </location>
</feature>
<comment type="subunit">
    <text evidence="2">The complex is composed of two ATP-binding proteins (LsrA), two transmembrane proteins (LsrC and LsrD) and a solute-binding protein (LsrB).</text>
</comment>
<evidence type="ECO:0000256" key="9">
    <source>
        <dbReference type="ARBA" id="ARBA00025439"/>
    </source>
</evidence>
<name>F5Y801_LEAAZ</name>